<accession>A0AAV9I2Q7</accession>
<keyword evidence="1" id="KW-0812">Transmembrane</keyword>
<evidence type="ECO:0000313" key="3">
    <source>
        <dbReference type="Proteomes" id="UP001321749"/>
    </source>
</evidence>
<protein>
    <submittedName>
        <fullName evidence="2">Uncharacterized protein</fullName>
    </submittedName>
</protein>
<evidence type="ECO:0000313" key="2">
    <source>
        <dbReference type="EMBL" id="KAK4466400.1"/>
    </source>
</evidence>
<proteinExistence type="predicted"/>
<feature type="transmembrane region" description="Helical" evidence="1">
    <location>
        <begin position="29"/>
        <end position="54"/>
    </location>
</feature>
<organism evidence="2 3">
    <name type="scientific">Cladorrhinum samala</name>
    <dbReference type="NCBI Taxonomy" id="585594"/>
    <lineage>
        <taxon>Eukaryota</taxon>
        <taxon>Fungi</taxon>
        <taxon>Dikarya</taxon>
        <taxon>Ascomycota</taxon>
        <taxon>Pezizomycotina</taxon>
        <taxon>Sordariomycetes</taxon>
        <taxon>Sordariomycetidae</taxon>
        <taxon>Sordariales</taxon>
        <taxon>Podosporaceae</taxon>
        <taxon>Cladorrhinum</taxon>
    </lineage>
</organism>
<reference evidence="2" key="1">
    <citation type="journal article" date="2023" name="Mol. Phylogenet. Evol.">
        <title>Genome-scale phylogeny and comparative genomics of the fungal order Sordariales.</title>
        <authorList>
            <person name="Hensen N."/>
            <person name="Bonometti L."/>
            <person name="Westerberg I."/>
            <person name="Brannstrom I.O."/>
            <person name="Guillou S."/>
            <person name="Cros-Aarteil S."/>
            <person name="Calhoun S."/>
            <person name="Haridas S."/>
            <person name="Kuo A."/>
            <person name="Mondo S."/>
            <person name="Pangilinan J."/>
            <person name="Riley R."/>
            <person name="LaButti K."/>
            <person name="Andreopoulos B."/>
            <person name="Lipzen A."/>
            <person name="Chen C."/>
            <person name="Yan M."/>
            <person name="Daum C."/>
            <person name="Ng V."/>
            <person name="Clum A."/>
            <person name="Steindorff A."/>
            <person name="Ohm R.A."/>
            <person name="Martin F."/>
            <person name="Silar P."/>
            <person name="Natvig D.O."/>
            <person name="Lalanne C."/>
            <person name="Gautier V."/>
            <person name="Ament-Velasquez S.L."/>
            <person name="Kruys A."/>
            <person name="Hutchinson M.I."/>
            <person name="Powell A.J."/>
            <person name="Barry K."/>
            <person name="Miller A.N."/>
            <person name="Grigoriev I.V."/>
            <person name="Debuchy R."/>
            <person name="Gladieux P."/>
            <person name="Hiltunen Thoren M."/>
            <person name="Johannesson H."/>
        </authorList>
    </citation>
    <scope>NUCLEOTIDE SEQUENCE</scope>
    <source>
        <strain evidence="2">PSN324</strain>
    </source>
</reference>
<name>A0AAV9I2Q7_9PEZI</name>
<comment type="caution">
    <text evidence="2">The sequence shown here is derived from an EMBL/GenBank/DDBJ whole genome shotgun (WGS) entry which is preliminary data.</text>
</comment>
<dbReference type="EMBL" id="MU864932">
    <property type="protein sequence ID" value="KAK4466400.1"/>
    <property type="molecule type" value="Genomic_DNA"/>
</dbReference>
<keyword evidence="1" id="KW-0472">Membrane</keyword>
<reference evidence="2" key="2">
    <citation type="submission" date="2023-06" db="EMBL/GenBank/DDBJ databases">
        <authorList>
            <consortium name="Lawrence Berkeley National Laboratory"/>
            <person name="Mondo S.J."/>
            <person name="Hensen N."/>
            <person name="Bonometti L."/>
            <person name="Westerberg I."/>
            <person name="Brannstrom I.O."/>
            <person name="Guillou S."/>
            <person name="Cros-Aarteil S."/>
            <person name="Calhoun S."/>
            <person name="Haridas S."/>
            <person name="Kuo A."/>
            <person name="Pangilinan J."/>
            <person name="Riley R."/>
            <person name="Labutti K."/>
            <person name="Andreopoulos B."/>
            <person name="Lipzen A."/>
            <person name="Chen C."/>
            <person name="Yanf M."/>
            <person name="Daum C."/>
            <person name="Ng V."/>
            <person name="Clum A."/>
            <person name="Steindorff A."/>
            <person name="Ohm R."/>
            <person name="Martin F."/>
            <person name="Silar P."/>
            <person name="Natvig D."/>
            <person name="Lalanne C."/>
            <person name="Gautier V."/>
            <person name="Ament-Velasquez S.L."/>
            <person name="Kruys A."/>
            <person name="Hutchinson M.I."/>
            <person name="Powell A.J."/>
            <person name="Barry K."/>
            <person name="Miller A.N."/>
            <person name="Grigoriev I.V."/>
            <person name="Debuchy R."/>
            <person name="Gladieux P."/>
            <person name="Thoren M.H."/>
            <person name="Johannesson H."/>
        </authorList>
    </citation>
    <scope>NUCLEOTIDE SEQUENCE</scope>
    <source>
        <strain evidence="2">PSN324</strain>
    </source>
</reference>
<dbReference type="Proteomes" id="UP001321749">
    <property type="component" value="Unassembled WGS sequence"/>
</dbReference>
<sequence length="126" mass="13452">MESSNPPSTSQQADSDILFGKAYPNGSGVIMAAGLDAAFGLVLVIFICGVIYNWRKGQELLMLQEREQSQNMAVSGNLEGITIIQPDDDPVLSKPKHVLFTTASSAPSELISDGERRGGSKEVLKA</sequence>
<keyword evidence="3" id="KW-1185">Reference proteome</keyword>
<gene>
    <name evidence="2" type="ORF">QBC42DRAFT_343177</name>
</gene>
<dbReference type="AlphaFoldDB" id="A0AAV9I2Q7"/>
<evidence type="ECO:0000256" key="1">
    <source>
        <dbReference type="SAM" id="Phobius"/>
    </source>
</evidence>
<keyword evidence="1" id="KW-1133">Transmembrane helix</keyword>